<dbReference type="PRINTS" id="PR00420">
    <property type="entry name" value="RNGMNOXGNASE"/>
</dbReference>
<dbReference type="STRING" id="1531966.A0A0A1T680"/>
<organism evidence="6 7">
    <name type="scientific">[Torrubiella] hemipterigena</name>
    <dbReference type="NCBI Taxonomy" id="1531966"/>
    <lineage>
        <taxon>Eukaryota</taxon>
        <taxon>Fungi</taxon>
        <taxon>Dikarya</taxon>
        <taxon>Ascomycota</taxon>
        <taxon>Pezizomycotina</taxon>
        <taxon>Sordariomycetes</taxon>
        <taxon>Hypocreomycetidae</taxon>
        <taxon>Hypocreales</taxon>
        <taxon>Clavicipitaceae</taxon>
        <taxon>Clavicipitaceae incertae sedis</taxon>
        <taxon>'Torrubiella' clade</taxon>
    </lineage>
</organism>
<reference evidence="6 7" key="1">
    <citation type="journal article" date="2015" name="Genome Announc.">
        <title>Draft Genome Sequence and Gene Annotation of the Entomopathogenic Fungus Verticillium hemipterigenum.</title>
        <authorList>
            <person name="Horn F."/>
            <person name="Habel A."/>
            <person name="Scharf D.H."/>
            <person name="Dworschak J."/>
            <person name="Brakhage A.A."/>
            <person name="Guthke R."/>
            <person name="Hertweck C."/>
            <person name="Linde J."/>
        </authorList>
    </citation>
    <scope>NUCLEOTIDE SEQUENCE [LARGE SCALE GENOMIC DNA]</scope>
</reference>
<dbReference type="PANTHER" id="PTHR43004">
    <property type="entry name" value="TRK SYSTEM POTASSIUM UPTAKE PROTEIN"/>
    <property type="match status" value="1"/>
</dbReference>
<keyword evidence="7" id="KW-1185">Reference proteome</keyword>
<keyword evidence="4" id="KW-0175">Coiled coil</keyword>
<dbReference type="Pfam" id="PF21274">
    <property type="entry name" value="Rng_hyd_C"/>
    <property type="match status" value="1"/>
</dbReference>
<name>A0A0A1T680_9HYPO</name>
<keyword evidence="3" id="KW-0560">Oxidoreductase</keyword>
<dbReference type="Gene3D" id="3.50.50.60">
    <property type="entry name" value="FAD/NAD(P)-binding domain"/>
    <property type="match status" value="2"/>
</dbReference>
<evidence type="ECO:0000259" key="5">
    <source>
        <dbReference type="Pfam" id="PF01494"/>
    </source>
</evidence>
<evidence type="ECO:0000313" key="7">
    <source>
        <dbReference type="Proteomes" id="UP000039046"/>
    </source>
</evidence>
<evidence type="ECO:0000256" key="1">
    <source>
        <dbReference type="ARBA" id="ARBA00022630"/>
    </source>
</evidence>
<keyword evidence="1" id="KW-0285">Flavoprotein</keyword>
<dbReference type="Proteomes" id="UP000039046">
    <property type="component" value="Unassembled WGS sequence"/>
</dbReference>
<dbReference type="Gene3D" id="3.40.30.120">
    <property type="match status" value="1"/>
</dbReference>
<dbReference type="InterPro" id="IPR036188">
    <property type="entry name" value="FAD/NAD-bd_sf"/>
</dbReference>
<protein>
    <recommendedName>
        <fullName evidence="5">FAD-binding domain-containing protein</fullName>
    </recommendedName>
</protein>
<dbReference type="AlphaFoldDB" id="A0A0A1T680"/>
<feature type="coiled-coil region" evidence="4">
    <location>
        <begin position="272"/>
        <end position="299"/>
    </location>
</feature>
<dbReference type="PANTHER" id="PTHR43004:SF8">
    <property type="entry name" value="FAD-BINDING DOMAIN-CONTAINING PROTEIN-RELATED"/>
    <property type="match status" value="1"/>
</dbReference>
<feature type="domain" description="FAD-binding" evidence="5">
    <location>
        <begin position="29"/>
        <end position="90"/>
    </location>
</feature>
<dbReference type="SUPFAM" id="SSF51905">
    <property type="entry name" value="FAD/NAD(P)-binding domain"/>
    <property type="match status" value="1"/>
</dbReference>
<dbReference type="InterPro" id="IPR050641">
    <property type="entry name" value="RIFMO-like"/>
</dbReference>
<proteinExistence type="predicted"/>
<feature type="domain" description="FAD-binding" evidence="5">
    <location>
        <begin position="123"/>
        <end position="239"/>
    </location>
</feature>
<dbReference type="Gene3D" id="3.30.9.10">
    <property type="entry name" value="D-Amino Acid Oxidase, subunit A, domain 2"/>
    <property type="match status" value="1"/>
</dbReference>
<keyword evidence="2" id="KW-0274">FAD</keyword>
<dbReference type="GO" id="GO:0016709">
    <property type="term" value="F:oxidoreductase activity, acting on paired donors, with incorporation or reduction of molecular oxygen, NAD(P)H as one donor, and incorporation of one atom of oxygen"/>
    <property type="evidence" value="ECO:0007669"/>
    <property type="project" value="UniProtKB-ARBA"/>
</dbReference>
<gene>
    <name evidence="6" type="ORF">VHEMI01014</name>
</gene>
<evidence type="ECO:0000256" key="3">
    <source>
        <dbReference type="ARBA" id="ARBA00023002"/>
    </source>
</evidence>
<accession>A0A0A1T680</accession>
<dbReference type="InterPro" id="IPR002938">
    <property type="entry name" value="FAD-bd"/>
</dbReference>
<evidence type="ECO:0000313" key="6">
    <source>
        <dbReference type="EMBL" id="CEJ80854.1"/>
    </source>
</evidence>
<evidence type="ECO:0000256" key="4">
    <source>
        <dbReference type="SAM" id="Coils"/>
    </source>
</evidence>
<dbReference type="HOGENOM" id="CLU_009665_14_0_1"/>
<evidence type="ECO:0000256" key="2">
    <source>
        <dbReference type="ARBA" id="ARBA00022827"/>
    </source>
</evidence>
<dbReference type="GO" id="GO:0071949">
    <property type="term" value="F:FAD binding"/>
    <property type="evidence" value="ECO:0007669"/>
    <property type="project" value="InterPro"/>
</dbReference>
<dbReference type="Pfam" id="PF01494">
    <property type="entry name" value="FAD_binding_3"/>
    <property type="match status" value="2"/>
</dbReference>
<dbReference type="OrthoDB" id="2690153at2759"/>
<dbReference type="EMBL" id="CDHN01000001">
    <property type="protein sequence ID" value="CEJ80854.1"/>
    <property type="molecule type" value="Genomic_DNA"/>
</dbReference>
<sequence>MQHTSWLDKLNGNEFGRVWAWGNNLDQLGDYVKASPCEMSDIPQSRPEPVLIAEATRRGAEFRFYTEFVSLVHDDLGVSVTLRSRETHEEKSKLVLNTEAPSWSAVGNFRMAHRWDEFVVSMHPASKDSTTFSPSRAELLERLHQMIGDATVPVEILSHFTWTINDQVAETWQQGRVLCIGDATHRHPPINGLGSNTCISDALNLAWKLAYVLQGCASPSLLDSLTPERKPVGDGVVRRVNEGMEAHRRLWDILGTTKASCEEAELLLRQHSAQGRMKRQELKRALEATEDEVQALGIQMNHVYLGIPGAVCLVEPGDARPDFSSINTLCRQLITTFPGYHVPHIYGKGNFTLLTGIGGKPWREAVNAVLRERGDVINIHSIGIRCDYIDCYGDWGSLREVDDDGAILVRPDHSVAWRSIKASPKAEEKLFDAFKRLLGK</sequence>